<feature type="non-terminal residue" evidence="2">
    <location>
        <position position="1"/>
    </location>
</feature>
<reference evidence="2 3" key="1">
    <citation type="submission" date="2019-09" db="EMBL/GenBank/DDBJ databases">
        <title>Bird 10,000 Genomes (B10K) Project - Family phase.</title>
        <authorList>
            <person name="Zhang G."/>
        </authorList>
    </citation>
    <scope>NUCLEOTIDE SEQUENCE [LARGE SCALE GENOMIC DNA]</scope>
    <source>
        <strain evidence="2">B10K-CU-031-01</strain>
        <tissue evidence="2">Muscle</tissue>
    </source>
</reference>
<dbReference type="InterPro" id="IPR016090">
    <property type="entry name" value="PLA2-like_dom"/>
</dbReference>
<dbReference type="GO" id="GO:0004623">
    <property type="term" value="F:phospholipase A2 activity"/>
    <property type="evidence" value="ECO:0007669"/>
    <property type="project" value="InterPro"/>
</dbReference>
<gene>
    <name evidence="2" type="primary">Pla2g3_1</name>
    <name evidence="2" type="ORF">ARDKOR_R14859</name>
</gene>
<dbReference type="SUPFAM" id="SSF48619">
    <property type="entry name" value="Phospholipase A2, PLA2"/>
    <property type="match status" value="1"/>
</dbReference>
<dbReference type="Pfam" id="PF05826">
    <property type="entry name" value="Phospholip_A2_2"/>
    <property type="match status" value="1"/>
</dbReference>
<evidence type="ECO:0000313" key="2">
    <source>
        <dbReference type="EMBL" id="NXE29453.1"/>
    </source>
</evidence>
<dbReference type="Proteomes" id="UP000560386">
    <property type="component" value="Unassembled WGS sequence"/>
</dbReference>
<dbReference type="InterPro" id="IPR036444">
    <property type="entry name" value="PLipase_A2_dom_sf"/>
</dbReference>
<accession>A0A7K8LLY9</accession>
<comment type="caution">
    <text evidence="2">The sequence shown here is derived from an EMBL/GenBank/DDBJ whole genome shotgun (WGS) entry which is preliminary data.</text>
</comment>
<dbReference type="GO" id="GO:0050482">
    <property type="term" value="P:arachidonate secretion"/>
    <property type="evidence" value="ECO:0007669"/>
    <property type="project" value="InterPro"/>
</dbReference>
<dbReference type="AlphaFoldDB" id="A0A7K8LLY9"/>
<protein>
    <submittedName>
        <fullName evidence="2">PA2G3 phospholipase</fullName>
    </submittedName>
</protein>
<proteinExistence type="predicted"/>
<feature type="non-terminal residue" evidence="2">
    <location>
        <position position="135"/>
    </location>
</feature>
<feature type="domain" description="Phospholipase A2-like central" evidence="1">
    <location>
        <begin position="8"/>
        <end position="74"/>
    </location>
</feature>
<evidence type="ECO:0000313" key="3">
    <source>
        <dbReference type="Proteomes" id="UP000560386"/>
    </source>
</evidence>
<organism evidence="2 3">
    <name type="scientific">Ardeotis kori</name>
    <dbReference type="NCBI Taxonomy" id="89386"/>
    <lineage>
        <taxon>Eukaryota</taxon>
        <taxon>Metazoa</taxon>
        <taxon>Chordata</taxon>
        <taxon>Craniata</taxon>
        <taxon>Vertebrata</taxon>
        <taxon>Euteleostomi</taxon>
        <taxon>Archelosauria</taxon>
        <taxon>Archosauria</taxon>
        <taxon>Dinosauria</taxon>
        <taxon>Saurischia</taxon>
        <taxon>Theropoda</taxon>
        <taxon>Coelurosauria</taxon>
        <taxon>Aves</taxon>
        <taxon>Neognathae</taxon>
        <taxon>Neoaves</taxon>
        <taxon>Otidimorphae</taxon>
        <taxon>Otidiformes</taxon>
        <taxon>Otididae</taxon>
        <taxon>Ardeotis</taxon>
    </lineage>
</organism>
<name>A0A7K8LLY9_9AVES</name>
<dbReference type="Gene3D" id="1.20.90.10">
    <property type="entry name" value="Phospholipase A2 domain"/>
    <property type="match status" value="1"/>
</dbReference>
<keyword evidence="3" id="KW-1185">Reference proteome</keyword>
<sequence>AGLGRACRCYKHLDKCEHQITAHEVKYQLHNAHTRTLFHCNCTRRLVRFLRRARDVSEVEVAVLAHRVATDCFVLEPPAACSQAEGPQRNCTAAPRAMLVPAQHLKKTLRRWGPLHITSKAEHPEWKTQDSGGTL</sequence>
<evidence type="ECO:0000259" key="1">
    <source>
        <dbReference type="Pfam" id="PF05826"/>
    </source>
</evidence>
<dbReference type="GO" id="GO:0006644">
    <property type="term" value="P:phospholipid metabolic process"/>
    <property type="evidence" value="ECO:0007669"/>
    <property type="project" value="InterPro"/>
</dbReference>
<dbReference type="EMBL" id="VWPR01002919">
    <property type="protein sequence ID" value="NXE29453.1"/>
    <property type="molecule type" value="Genomic_DNA"/>
</dbReference>